<dbReference type="Gene3D" id="3.50.50.60">
    <property type="entry name" value="FAD/NAD(P)-binding domain"/>
    <property type="match status" value="1"/>
</dbReference>
<dbReference type="InterPro" id="IPR051104">
    <property type="entry name" value="FAD_monoxygenase"/>
</dbReference>
<evidence type="ECO:0000313" key="6">
    <source>
        <dbReference type="Proteomes" id="UP000724874"/>
    </source>
</evidence>
<dbReference type="SUPFAM" id="SSF51905">
    <property type="entry name" value="FAD/NAD(P)-binding domain"/>
    <property type="match status" value="1"/>
</dbReference>
<accession>A0A9P5NFB3</accession>
<evidence type="ECO:0000256" key="4">
    <source>
        <dbReference type="SAM" id="MobiDB-lite"/>
    </source>
</evidence>
<dbReference type="InterPro" id="IPR036188">
    <property type="entry name" value="FAD/NAD-bd_sf"/>
</dbReference>
<sequence length="147" mass="16110">MARAKDVFITGPRPSTPESTTTPPNPPPPSHHAAPARGMGGGQAIEDAYILGRFLSHLRTTRENIQQALIAYQTICRQAAVENSHINGLMYEFKHPDYPVSPDAEPEDMKKLSNAIVESFRWLADGTCNDDLQQAIEILENGGLESV</sequence>
<keyword evidence="6" id="KW-1185">Reference proteome</keyword>
<proteinExistence type="predicted"/>
<dbReference type="GO" id="GO:0044550">
    <property type="term" value="P:secondary metabolite biosynthetic process"/>
    <property type="evidence" value="ECO:0007669"/>
    <property type="project" value="TreeGrafter"/>
</dbReference>
<dbReference type="GO" id="GO:0016491">
    <property type="term" value="F:oxidoreductase activity"/>
    <property type="evidence" value="ECO:0007669"/>
    <property type="project" value="UniProtKB-KW"/>
</dbReference>
<comment type="caution">
    <text evidence="5">The sequence shown here is derived from an EMBL/GenBank/DDBJ whole genome shotgun (WGS) entry which is preliminary data.</text>
</comment>
<keyword evidence="1" id="KW-0285">Flavoprotein</keyword>
<name>A0A9P5NFB3_GYMJU</name>
<keyword evidence="2" id="KW-0274">FAD</keyword>
<dbReference type="PANTHER" id="PTHR46720:SF3">
    <property type="entry name" value="FAD-BINDING DOMAIN-CONTAINING PROTEIN-RELATED"/>
    <property type="match status" value="1"/>
</dbReference>
<dbReference type="OrthoDB" id="417877at2759"/>
<reference evidence="5" key="1">
    <citation type="submission" date="2020-11" db="EMBL/GenBank/DDBJ databases">
        <authorList>
            <consortium name="DOE Joint Genome Institute"/>
            <person name="Ahrendt S."/>
            <person name="Riley R."/>
            <person name="Andreopoulos W."/>
            <person name="LaButti K."/>
            <person name="Pangilinan J."/>
            <person name="Ruiz-duenas F.J."/>
            <person name="Barrasa J.M."/>
            <person name="Sanchez-Garcia M."/>
            <person name="Camarero S."/>
            <person name="Miyauchi S."/>
            <person name="Serrano A."/>
            <person name="Linde D."/>
            <person name="Babiker R."/>
            <person name="Drula E."/>
            <person name="Ayuso-Fernandez I."/>
            <person name="Pacheco R."/>
            <person name="Padilla G."/>
            <person name="Ferreira P."/>
            <person name="Barriuso J."/>
            <person name="Kellner H."/>
            <person name="Castanera R."/>
            <person name="Alfaro M."/>
            <person name="Ramirez L."/>
            <person name="Pisabarro A.G."/>
            <person name="Kuo A."/>
            <person name="Tritt A."/>
            <person name="Lipzen A."/>
            <person name="He G."/>
            <person name="Yan M."/>
            <person name="Ng V."/>
            <person name="Cullen D."/>
            <person name="Martin F."/>
            <person name="Rosso M.-N."/>
            <person name="Henrissat B."/>
            <person name="Hibbett D."/>
            <person name="Martinez A.T."/>
            <person name="Grigoriev I.V."/>
        </authorList>
    </citation>
    <scope>NUCLEOTIDE SEQUENCE</scope>
    <source>
        <strain evidence="5">AH 44721</strain>
    </source>
</reference>
<dbReference type="AlphaFoldDB" id="A0A9P5NFB3"/>
<keyword evidence="3" id="KW-0560">Oxidoreductase</keyword>
<dbReference type="PANTHER" id="PTHR46720">
    <property type="entry name" value="HYDROXYLASE, PUTATIVE (AFU_ORTHOLOGUE AFUA_3G01460)-RELATED"/>
    <property type="match status" value="1"/>
</dbReference>
<evidence type="ECO:0000256" key="1">
    <source>
        <dbReference type="ARBA" id="ARBA00022630"/>
    </source>
</evidence>
<evidence type="ECO:0000256" key="3">
    <source>
        <dbReference type="ARBA" id="ARBA00023002"/>
    </source>
</evidence>
<evidence type="ECO:0000256" key="2">
    <source>
        <dbReference type="ARBA" id="ARBA00022827"/>
    </source>
</evidence>
<evidence type="ECO:0000313" key="5">
    <source>
        <dbReference type="EMBL" id="KAF8884268.1"/>
    </source>
</evidence>
<protein>
    <submittedName>
        <fullName evidence="5">Uncharacterized protein</fullName>
    </submittedName>
</protein>
<dbReference type="EMBL" id="JADNYJ010000109">
    <property type="protein sequence ID" value="KAF8884268.1"/>
    <property type="molecule type" value="Genomic_DNA"/>
</dbReference>
<dbReference type="Proteomes" id="UP000724874">
    <property type="component" value="Unassembled WGS sequence"/>
</dbReference>
<gene>
    <name evidence="5" type="ORF">CPB84DRAFT_1850693</name>
</gene>
<organism evidence="5 6">
    <name type="scientific">Gymnopilus junonius</name>
    <name type="common">Spectacular rustgill mushroom</name>
    <name type="synonym">Gymnopilus spectabilis subsp. junonius</name>
    <dbReference type="NCBI Taxonomy" id="109634"/>
    <lineage>
        <taxon>Eukaryota</taxon>
        <taxon>Fungi</taxon>
        <taxon>Dikarya</taxon>
        <taxon>Basidiomycota</taxon>
        <taxon>Agaricomycotina</taxon>
        <taxon>Agaricomycetes</taxon>
        <taxon>Agaricomycetidae</taxon>
        <taxon>Agaricales</taxon>
        <taxon>Agaricineae</taxon>
        <taxon>Hymenogastraceae</taxon>
        <taxon>Gymnopilus</taxon>
    </lineage>
</organism>
<feature type="compositionally biased region" description="Low complexity" evidence="4">
    <location>
        <begin position="10"/>
        <end position="22"/>
    </location>
</feature>
<feature type="region of interest" description="Disordered" evidence="4">
    <location>
        <begin position="1"/>
        <end position="39"/>
    </location>
</feature>